<dbReference type="PANTHER" id="PTHR21716">
    <property type="entry name" value="TRANSMEMBRANE PROTEIN"/>
    <property type="match status" value="1"/>
</dbReference>
<sequence>MIAERVLMGMLLGGVGVGCVLVLWPFFSGILWAAILTYTTWPAYEWLRERAGLSRVPASGIMVSAAFVLVVLPLALAAPGGADDVDRLRKTVQAALAAGLPGAPSWLFDVPLIGPTLGGLWNSWAADLSVMGDFFRPYFGMAAEFGLSLLLGLANGVLMFLLALFVAFFFFASGDRLAATLRLVLLRIAGARGPRLIEVTGATIRGVVYGILGTAIVQGILTTFGLWLSGVPRPLLLGLIAGGLSVLPIGAPVVWIPASLWLLAEGKTAWGIFLFLYGVIAVSGADSLIRPFFIARGAQLPFLLTMLGVLGGAIAFGLLGIFVGPVLLGVGYTLVAEWARGDATVVDVK</sequence>
<keyword evidence="3" id="KW-0813">Transport</keyword>
<gene>
    <name evidence="9" type="ORF">F1189_18920</name>
</gene>
<feature type="transmembrane region" description="Helical" evidence="8">
    <location>
        <begin position="235"/>
        <end position="256"/>
    </location>
</feature>
<feature type="transmembrane region" description="Helical" evidence="8">
    <location>
        <begin position="12"/>
        <end position="38"/>
    </location>
</feature>
<accession>A0A5M6ISM1</accession>
<keyword evidence="7 8" id="KW-0472">Membrane</keyword>
<comment type="similarity">
    <text evidence="2">Belongs to the autoinducer-2 exporter (AI-2E) (TC 2.A.86) family.</text>
</comment>
<comment type="subcellular location">
    <subcellularLocation>
        <location evidence="1">Cell membrane</location>
        <topology evidence="1">Multi-pass membrane protein</topology>
    </subcellularLocation>
</comment>
<comment type="caution">
    <text evidence="9">The sequence shown here is derived from an EMBL/GenBank/DDBJ whole genome shotgun (WGS) entry which is preliminary data.</text>
</comment>
<keyword evidence="5 8" id="KW-0812">Transmembrane</keyword>
<evidence type="ECO:0000313" key="10">
    <source>
        <dbReference type="Proteomes" id="UP000325255"/>
    </source>
</evidence>
<evidence type="ECO:0000256" key="2">
    <source>
        <dbReference type="ARBA" id="ARBA00009773"/>
    </source>
</evidence>
<feature type="transmembrane region" description="Helical" evidence="8">
    <location>
        <begin position="58"/>
        <end position="80"/>
    </location>
</feature>
<protein>
    <submittedName>
        <fullName evidence="9">AI-2E family transporter</fullName>
    </submittedName>
</protein>
<feature type="transmembrane region" description="Helical" evidence="8">
    <location>
        <begin position="207"/>
        <end position="228"/>
    </location>
</feature>
<dbReference type="Proteomes" id="UP000325255">
    <property type="component" value="Unassembled WGS sequence"/>
</dbReference>
<proteinExistence type="inferred from homology"/>
<evidence type="ECO:0000256" key="4">
    <source>
        <dbReference type="ARBA" id="ARBA00022475"/>
    </source>
</evidence>
<dbReference type="InterPro" id="IPR002549">
    <property type="entry name" value="AI-2E-like"/>
</dbReference>
<organism evidence="9 10">
    <name type="scientific">Rhodovastum atsumiense</name>
    <dbReference type="NCBI Taxonomy" id="504468"/>
    <lineage>
        <taxon>Bacteria</taxon>
        <taxon>Pseudomonadati</taxon>
        <taxon>Pseudomonadota</taxon>
        <taxon>Alphaproteobacteria</taxon>
        <taxon>Acetobacterales</taxon>
        <taxon>Acetobacteraceae</taxon>
        <taxon>Rhodovastum</taxon>
    </lineage>
</organism>
<reference evidence="9 10" key="1">
    <citation type="submission" date="2019-09" db="EMBL/GenBank/DDBJ databases">
        <title>Genome sequence of Rhodovastum atsumiense, a diverse member of the Acetobacteraceae family of non-sulfur purple photosynthetic bacteria.</title>
        <authorList>
            <person name="Meyer T."/>
            <person name="Kyndt J."/>
        </authorList>
    </citation>
    <scope>NUCLEOTIDE SEQUENCE [LARGE SCALE GENOMIC DNA]</scope>
    <source>
        <strain evidence="9 10">DSM 21279</strain>
    </source>
</reference>
<keyword evidence="10" id="KW-1185">Reference proteome</keyword>
<evidence type="ECO:0000256" key="5">
    <source>
        <dbReference type="ARBA" id="ARBA00022692"/>
    </source>
</evidence>
<keyword evidence="6 8" id="KW-1133">Transmembrane helix</keyword>
<evidence type="ECO:0000256" key="1">
    <source>
        <dbReference type="ARBA" id="ARBA00004651"/>
    </source>
</evidence>
<evidence type="ECO:0000256" key="6">
    <source>
        <dbReference type="ARBA" id="ARBA00022989"/>
    </source>
</evidence>
<dbReference type="Pfam" id="PF01594">
    <property type="entry name" value="AI-2E_transport"/>
    <property type="match status" value="1"/>
</dbReference>
<name>A0A5M6ISM1_9PROT</name>
<evidence type="ECO:0000256" key="8">
    <source>
        <dbReference type="SAM" id="Phobius"/>
    </source>
</evidence>
<evidence type="ECO:0000313" key="9">
    <source>
        <dbReference type="EMBL" id="KAA5610568.1"/>
    </source>
</evidence>
<keyword evidence="4" id="KW-1003">Cell membrane</keyword>
<feature type="transmembrane region" description="Helical" evidence="8">
    <location>
        <begin position="268"/>
        <end position="289"/>
    </location>
</feature>
<dbReference type="AlphaFoldDB" id="A0A5M6ISM1"/>
<dbReference type="PROSITE" id="PS51257">
    <property type="entry name" value="PROKAR_LIPOPROTEIN"/>
    <property type="match status" value="1"/>
</dbReference>
<dbReference type="EMBL" id="VWPK01000031">
    <property type="protein sequence ID" value="KAA5610568.1"/>
    <property type="molecule type" value="Genomic_DNA"/>
</dbReference>
<dbReference type="PANTHER" id="PTHR21716:SF67">
    <property type="entry name" value="TRANSPORT PROTEIN YDIK-RELATED"/>
    <property type="match status" value="1"/>
</dbReference>
<feature type="transmembrane region" description="Helical" evidence="8">
    <location>
        <begin position="301"/>
        <end position="328"/>
    </location>
</feature>
<feature type="transmembrane region" description="Helical" evidence="8">
    <location>
        <begin position="145"/>
        <end position="172"/>
    </location>
</feature>
<evidence type="ECO:0000256" key="3">
    <source>
        <dbReference type="ARBA" id="ARBA00022448"/>
    </source>
</evidence>
<evidence type="ECO:0000256" key="7">
    <source>
        <dbReference type="ARBA" id="ARBA00023136"/>
    </source>
</evidence>
<dbReference type="OrthoDB" id="8113547at2"/>
<dbReference type="GO" id="GO:0005886">
    <property type="term" value="C:plasma membrane"/>
    <property type="evidence" value="ECO:0007669"/>
    <property type="project" value="UniProtKB-SubCell"/>
</dbReference>